<protein>
    <recommendedName>
        <fullName evidence="2">Radical SAM core domain-containing protein</fullName>
    </recommendedName>
</protein>
<evidence type="ECO:0008006" key="2">
    <source>
        <dbReference type="Google" id="ProtNLM"/>
    </source>
</evidence>
<name>X1LFA3_9ZZZZ</name>
<reference evidence="1" key="1">
    <citation type="journal article" date="2014" name="Front. Microbiol.">
        <title>High frequency of phylogenetically diverse reductive dehalogenase-homologous genes in deep subseafloor sedimentary metagenomes.</title>
        <authorList>
            <person name="Kawai M."/>
            <person name="Futagami T."/>
            <person name="Toyoda A."/>
            <person name="Takaki Y."/>
            <person name="Nishi S."/>
            <person name="Hori S."/>
            <person name="Arai W."/>
            <person name="Tsubouchi T."/>
            <person name="Morono Y."/>
            <person name="Uchiyama I."/>
            <person name="Ito T."/>
            <person name="Fujiyama A."/>
            <person name="Inagaki F."/>
            <person name="Takami H."/>
        </authorList>
    </citation>
    <scope>NUCLEOTIDE SEQUENCE</scope>
    <source>
        <strain evidence="1">Expedition CK06-06</strain>
    </source>
</reference>
<evidence type="ECO:0000313" key="1">
    <source>
        <dbReference type="EMBL" id="GAI04516.1"/>
    </source>
</evidence>
<accession>X1LFA3</accession>
<dbReference type="AlphaFoldDB" id="X1LFA3"/>
<organism evidence="1">
    <name type="scientific">marine sediment metagenome</name>
    <dbReference type="NCBI Taxonomy" id="412755"/>
    <lineage>
        <taxon>unclassified sequences</taxon>
        <taxon>metagenomes</taxon>
        <taxon>ecological metagenomes</taxon>
    </lineage>
</organism>
<gene>
    <name evidence="1" type="ORF">S06H3_21287</name>
</gene>
<proteinExistence type="predicted"/>
<sequence>MKEIILNLKQKKYKIFLETAYAENLQFLEEIARNIDFACVDIKDKSAEATTKWEELVEREVKMCRILRDAGTKVFSKIVLSKSSKISDFELIAKLCGEINIPMAIQLVSPTKKSNVQSLSWDQLVNFTETAAKYLP</sequence>
<dbReference type="EMBL" id="BARV01011156">
    <property type="protein sequence ID" value="GAI04516.1"/>
    <property type="molecule type" value="Genomic_DNA"/>
</dbReference>
<dbReference type="InterPro" id="IPR013785">
    <property type="entry name" value="Aldolase_TIM"/>
</dbReference>
<feature type="non-terminal residue" evidence="1">
    <location>
        <position position="136"/>
    </location>
</feature>
<comment type="caution">
    <text evidence="1">The sequence shown here is derived from an EMBL/GenBank/DDBJ whole genome shotgun (WGS) entry which is preliminary data.</text>
</comment>
<dbReference type="Gene3D" id="3.20.20.70">
    <property type="entry name" value="Aldolase class I"/>
    <property type="match status" value="1"/>
</dbReference>